<dbReference type="Proteomes" id="UP000199147">
    <property type="component" value="Unassembled WGS sequence"/>
</dbReference>
<proteinExistence type="predicted"/>
<keyword evidence="1" id="KW-0472">Membrane</keyword>
<accession>A0A0H5RX60</accession>
<reference evidence="3" key="1">
    <citation type="submission" date="2015-07" db="EMBL/GenBank/DDBJ databases">
        <authorList>
            <person name="Urmite Genomes"/>
        </authorList>
    </citation>
    <scope>NUCLEOTIDE SEQUENCE [LARGE SCALE GENOMIC DNA]</scope>
    <source>
        <strain evidence="3">type strain: ATCC 49404</strain>
    </source>
</reference>
<feature type="transmembrane region" description="Helical" evidence="1">
    <location>
        <begin position="6"/>
        <end position="25"/>
    </location>
</feature>
<dbReference type="AlphaFoldDB" id="A0A0H5RX60"/>
<keyword evidence="3" id="KW-1185">Reference proteome</keyword>
<protein>
    <submittedName>
        <fullName evidence="2">Exported or membrane protein</fullName>
    </submittedName>
</protein>
<dbReference type="RefSeq" id="WP_090518187.1">
    <property type="nucleotide sequence ID" value="NZ_CWKH01000003.1"/>
</dbReference>
<evidence type="ECO:0000313" key="3">
    <source>
        <dbReference type="Proteomes" id="UP000199147"/>
    </source>
</evidence>
<evidence type="ECO:0000256" key="1">
    <source>
        <dbReference type="SAM" id="Phobius"/>
    </source>
</evidence>
<dbReference type="STRING" id="146018.BN2156_05616"/>
<gene>
    <name evidence="2" type="ORF">BN2156_05616</name>
</gene>
<dbReference type="OrthoDB" id="4871889at2"/>
<name>A0A0H5RX60_9MYCO</name>
<keyword evidence="1" id="KW-1133">Transmembrane helix</keyword>
<sequence>MSDVNWWLMALAFVLGLVLTLALTLRRVKREVPVYGALGRRPDAAAGSGGTAAAVGGTAAGTTAVADDATTKLPKVSAGDEPTTQLPKVTSAGAAAAGAAAAGAAGAAKFASGGGAHEAADDDVKVVEETPYGAGSVRVSGAGTPAGYLIKGNEDSMLYHSPESPSYSVTVAEIWFADVESAEKAGFNRWDSGKSQREKK</sequence>
<keyword evidence="1" id="KW-0812">Transmembrane</keyword>
<evidence type="ECO:0000313" key="2">
    <source>
        <dbReference type="EMBL" id="CRZ18710.1"/>
    </source>
</evidence>
<dbReference type="EMBL" id="CWKH01000003">
    <property type="protein sequence ID" value="CRZ18710.1"/>
    <property type="molecule type" value="Genomic_DNA"/>
</dbReference>
<organism evidence="2 3">
    <name type="scientific">Mycolicibacterium neworleansense</name>
    <dbReference type="NCBI Taxonomy" id="146018"/>
    <lineage>
        <taxon>Bacteria</taxon>
        <taxon>Bacillati</taxon>
        <taxon>Actinomycetota</taxon>
        <taxon>Actinomycetes</taxon>
        <taxon>Mycobacteriales</taxon>
        <taxon>Mycobacteriaceae</taxon>
        <taxon>Mycolicibacterium</taxon>
    </lineage>
</organism>